<feature type="transmembrane region" description="Helical" evidence="1">
    <location>
        <begin position="131"/>
        <end position="155"/>
    </location>
</feature>
<keyword evidence="1" id="KW-0812">Transmembrane</keyword>
<keyword evidence="3" id="KW-1185">Reference proteome</keyword>
<gene>
    <name evidence="2" type="ORF">CGLAU_02505</name>
</gene>
<dbReference type="OrthoDB" id="4425547at2"/>
<feature type="transmembrane region" description="Helical" evidence="1">
    <location>
        <begin position="73"/>
        <end position="94"/>
    </location>
</feature>
<feature type="transmembrane region" description="Helical" evidence="1">
    <location>
        <begin position="201"/>
        <end position="221"/>
    </location>
</feature>
<evidence type="ECO:0000256" key="1">
    <source>
        <dbReference type="SAM" id="Phobius"/>
    </source>
</evidence>
<organism evidence="2 3">
    <name type="scientific">Corynebacterium glaucum</name>
    <dbReference type="NCBI Taxonomy" id="187491"/>
    <lineage>
        <taxon>Bacteria</taxon>
        <taxon>Bacillati</taxon>
        <taxon>Actinomycetota</taxon>
        <taxon>Actinomycetes</taxon>
        <taxon>Mycobacteriales</taxon>
        <taxon>Corynebacteriaceae</taxon>
        <taxon>Corynebacterium</taxon>
    </lineage>
</organism>
<feature type="transmembrane region" description="Helical" evidence="1">
    <location>
        <begin position="12"/>
        <end position="30"/>
    </location>
</feature>
<dbReference type="AlphaFoldDB" id="A0A1Q2HUF9"/>
<dbReference type="Proteomes" id="UP000217209">
    <property type="component" value="Chromosome"/>
</dbReference>
<keyword evidence="1" id="KW-1133">Transmembrane helix</keyword>
<dbReference type="RefSeq" id="WP_095659327.1">
    <property type="nucleotide sequence ID" value="NZ_CP019688.1"/>
</dbReference>
<sequence>MKPFLNPFAPALTLAAFVALLIAMPFGRFYSGDGELWTIFGGVALLAMFAYGASKWPALNQLGTSFRQWLKSALIVALSVTGILAAATSASSIANQYRNPHYRAYDIFLVTNNQPDEILEVPRAGQDASTMLATLAVTFAFLFLAAIVGIAIGVSEDAANRWVPLIVGIAVAGLLLGFAYAQAYWGYAETEGMATPSSSVVWIMLGSGALVIACTAIAAIARTPRFVK</sequence>
<feature type="transmembrane region" description="Helical" evidence="1">
    <location>
        <begin position="36"/>
        <end position="53"/>
    </location>
</feature>
<reference evidence="2 3" key="1">
    <citation type="submission" date="2016-12" db="EMBL/GenBank/DDBJ databases">
        <authorList>
            <person name="Song W.-J."/>
            <person name="Kurnit D.M."/>
        </authorList>
    </citation>
    <scope>NUCLEOTIDE SEQUENCE [LARGE SCALE GENOMIC DNA]</scope>
    <source>
        <strain evidence="2 3">DSM 30827</strain>
    </source>
</reference>
<evidence type="ECO:0000313" key="3">
    <source>
        <dbReference type="Proteomes" id="UP000217209"/>
    </source>
</evidence>
<dbReference type="EMBL" id="CP019688">
    <property type="protein sequence ID" value="AQQ14486.1"/>
    <property type="molecule type" value="Genomic_DNA"/>
</dbReference>
<proteinExistence type="predicted"/>
<accession>A0A1Q2HUF9</accession>
<feature type="transmembrane region" description="Helical" evidence="1">
    <location>
        <begin position="162"/>
        <end position="181"/>
    </location>
</feature>
<keyword evidence="1" id="KW-0472">Membrane</keyword>
<protein>
    <submittedName>
        <fullName evidence="2">Uncharacterized protein</fullName>
    </submittedName>
</protein>
<name>A0A1Q2HUF9_9CORY</name>
<evidence type="ECO:0000313" key="2">
    <source>
        <dbReference type="EMBL" id="AQQ14486.1"/>
    </source>
</evidence>
<dbReference type="KEGG" id="cgv:CGLAU_02505"/>